<keyword evidence="2" id="KW-0479">Metal-binding</keyword>
<sequence length="608" mass="67293">MRFLQASLTVISVFTAGLVGVTSAVTHDEHFVPDAVLRVTEEERKQSCVPSKEILVVNGTSPGPSLRFTEGETVWIRVYNDIPHQNLTMHWHGLTMATAPFSDGTPQAAQWPIPPNHFFDYELHVPIGMAGTYFYHSHVGFQATSATGPLIIEEKDHPPYDYDGERIIFLQDVFPDTDEFIEEALLAVPMEYERAQEIVLINGKGGGRTDPGAPCNDSLSVINVEPGKTYRMRLIGGTGLSIDILGIEGHDNLEVIEADAAYTERHPTSIMQVSPGQRFSFLLHTHAHPDKQRYYIQLESREFGGVTRSFAVIDYGRPANDPTPEVYPPASPPITLPPTDPYWLEYSLRPYNNSEHPTASLAALDFPTAAEVTRRVNITSHLSIPQGGLVYKINGYTWNEGLVSEPYLVSLYKDGGSNWPSMERALQNDGLDPITYAFPALMGEVIEIVVQGTGSEGNGTETHPWHAHGAHYWDLGSGAGEYDAEANEARWRSSIGHPVKRDTTNLYKYSGKAQNGTLSAWRAWRLRIDHPGVWMIHCHLLPHMVWGMQTAWVMGNQSEVLGLIDRPGVEGYLTYGGSVAGNETNSPEVVEFFPLSDWQDGAVGDGTK</sequence>
<feature type="domain" description="Plastocyanin-like" evidence="7">
    <location>
        <begin position="435"/>
        <end position="555"/>
    </location>
</feature>
<reference evidence="9 10" key="1">
    <citation type="journal article" date="2018" name="IMA Fungus">
        <title>IMA Genome-F 9: Draft genome sequence of Annulohypoxylon stygium, Aspergillus mulundensis, Berkeleyomyces basicola (syn. Thielaviopsis basicola), Ceratocystis smalleyi, two Cercospora beticola strains, Coleophoma cylindrospora, Fusarium fracticaudum, Phialophora cf. hyalina, and Morchella septimelata.</title>
        <authorList>
            <person name="Wingfield B.D."/>
            <person name="Bills G.F."/>
            <person name="Dong Y."/>
            <person name="Huang W."/>
            <person name="Nel W.J."/>
            <person name="Swalarsk-Parry B.S."/>
            <person name="Vaghefi N."/>
            <person name="Wilken P.M."/>
            <person name="An Z."/>
            <person name="de Beer Z.W."/>
            <person name="De Vos L."/>
            <person name="Chen L."/>
            <person name="Duong T.A."/>
            <person name="Gao Y."/>
            <person name="Hammerbacher A."/>
            <person name="Kikkert J.R."/>
            <person name="Li Y."/>
            <person name="Li H."/>
            <person name="Li K."/>
            <person name="Li Q."/>
            <person name="Liu X."/>
            <person name="Ma X."/>
            <person name="Naidoo K."/>
            <person name="Pethybridge S.J."/>
            <person name="Sun J."/>
            <person name="Steenkamp E.T."/>
            <person name="van der Nest M.A."/>
            <person name="van Wyk S."/>
            <person name="Wingfield M.J."/>
            <person name="Xiong C."/>
            <person name="Yue Q."/>
            <person name="Zhang X."/>
        </authorList>
    </citation>
    <scope>NUCLEOTIDE SEQUENCE [LARGE SCALE GENOMIC DNA]</scope>
    <source>
        <strain evidence="9 10">BP 5553</strain>
    </source>
</reference>
<dbReference type="InterPro" id="IPR002355">
    <property type="entry name" value="Cu_oxidase_Cu_BS"/>
</dbReference>
<dbReference type="OrthoDB" id="2121828at2759"/>
<dbReference type="CDD" id="cd13895">
    <property type="entry name" value="CuRO_3_AAO_like_2"/>
    <property type="match status" value="1"/>
</dbReference>
<dbReference type="InterPro" id="IPR008972">
    <property type="entry name" value="Cupredoxin"/>
</dbReference>
<gene>
    <name evidence="9" type="ORF">BP5553_06737</name>
</gene>
<evidence type="ECO:0000256" key="4">
    <source>
        <dbReference type="ARBA" id="ARBA00023008"/>
    </source>
</evidence>
<evidence type="ECO:0000256" key="2">
    <source>
        <dbReference type="ARBA" id="ARBA00022723"/>
    </source>
</evidence>
<keyword evidence="3" id="KW-0560">Oxidoreductase</keyword>
<dbReference type="NCBIfam" id="TIGR03390">
    <property type="entry name" value="ascorbOXfungal"/>
    <property type="match status" value="1"/>
</dbReference>
<evidence type="ECO:0000256" key="1">
    <source>
        <dbReference type="ARBA" id="ARBA00010609"/>
    </source>
</evidence>
<dbReference type="InterPro" id="IPR045087">
    <property type="entry name" value="Cu-oxidase_fam"/>
</dbReference>
<protein>
    <submittedName>
        <fullName evidence="9">Cupredoxin</fullName>
    </submittedName>
</protein>
<organism evidence="9 10">
    <name type="scientific">Venustampulla echinocandica</name>
    <dbReference type="NCBI Taxonomy" id="2656787"/>
    <lineage>
        <taxon>Eukaryota</taxon>
        <taxon>Fungi</taxon>
        <taxon>Dikarya</taxon>
        <taxon>Ascomycota</taxon>
        <taxon>Pezizomycotina</taxon>
        <taxon>Leotiomycetes</taxon>
        <taxon>Helotiales</taxon>
        <taxon>Pleuroascaceae</taxon>
        <taxon>Venustampulla</taxon>
    </lineage>
</organism>
<dbReference type="Pfam" id="PF00394">
    <property type="entry name" value="Cu-oxidase"/>
    <property type="match status" value="1"/>
</dbReference>
<keyword evidence="4" id="KW-0186">Copper</keyword>
<name>A0A370TKT8_9HELO</name>
<dbReference type="AlphaFoldDB" id="A0A370TKT8"/>
<dbReference type="RefSeq" id="XP_031868781.1">
    <property type="nucleotide sequence ID" value="XM_032015360.1"/>
</dbReference>
<evidence type="ECO:0000259" key="6">
    <source>
        <dbReference type="Pfam" id="PF00394"/>
    </source>
</evidence>
<dbReference type="InterPro" id="IPR001117">
    <property type="entry name" value="Cu-oxidase_2nd"/>
</dbReference>
<dbReference type="PROSITE" id="PS00079">
    <property type="entry name" value="MULTICOPPER_OXIDASE1"/>
    <property type="match status" value="1"/>
</dbReference>
<dbReference type="InterPro" id="IPR017762">
    <property type="entry name" value="Multicopper_oxidase_fun"/>
</dbReference>
<evidence type="ECO:0000313" key="10">
    <source>
        <dbReference type="Proteomes" id="UP000254866"/>
    </source>
</evidence>
<proteinExistence type="inferred from homology"/>
<dbReference type="Proteomes" id="UP000254866">
    <property type="component" value="Unassembled WGS sequence"/>
</dbReference>
<keyword evidence="5" id="KW-0732">Signal</keyword>
<comment type="similarity">
    <text evidence="1">Belongs to the multicopper oxidase family.</text>
</comment>
<dbReference type="SUPFAM" id="SSF49503">
    <property type="entry name" value="Cupredoxins"/>
    <property type="match status" value="3"/>
</dbReference>
<dbReference type="Pfam" id="PF07732">
    <property type="entry name" value="Cu-oxidase_3"/>
    <property type="match status" value="1"/>
</dbReference>
<comment type="caution">
    <text evidence="9">The sequence shown here is derived from an EMBL/GenBank/DDBJ whole genome shotgun (WGS) entry which is preliminary data.</text>
</comment>
<dbReference type="InterPro" id="IPR035666">
    <property type="entry name" value="MCO_CuRO_3"/>
</dbReference>
<evidence type="ECO:0000259" key="7">
    <source>
        <dbReference type="Pfam" id="PF07731"/>
    </source>
</evidence>
<feature type="chain" id="PRO_5016884485" evidence="5">
    <location>
        <begin position="25"/>
        <end position="608"/>
    </location>
</feature>
<feature type="domain" description="Plastocyanin-like" evidence="8">
    <location>
        <begin position="39"/>
        <end position="155"/>
    </location>
</feature>
<dbReference type="InterPro" id="IPR011706">
    <property type="entry name" value="Cu-oxidase_C"/>
</dbReference>
<dbReference type="Pfam" id="PF07731">
    <property type="entry name" value="Cu-oxidase_2"/>
    <property type="match status" value="1"/>
</dbReference>
<accession>A0A370TKT8</accession>
<evidence type="ECO:0000313" key="9">
    <source>
        <dbReference type="EMBL" id="RDL36125.1"/>
    </source>
</evidence>
<dbReference type="GO" id="GO:0016491">
    <property type="term" value="F:oxidoreductase activity"/>
    <property type="evidence" value="ECO:0007669"/>
    <property type="project" value="UniProtKB-KW"/>
</dbReference>
<dbReference type="PANTHER" id="PTHR11709:SF394">
    <property type="entry name" value="FI03373P-RELATED"/>
    <property type="match status" value="1"/>
</dbReference>
<keyword evidence="10" id="KW-1185">Reference proteome</keyword>
<dbReference type="InterPro" id="IPR033138">
    <property type="entry name" value="Cu_oxidase_CS"/>
</dbReference>
<evidence type="ECO:0000259" key="8">
    <source>
        <dbReference type="Pfam" id="PF07732"/>
    </source>
</evidence>
<dbReference type="GO" id="GO:0005507">
    <property type="term" value="F:copper ion binding"/>
    <property type="evidence" value="ECO:0007669"/>
    <property type="project" value="InterPro"/>
</dbReference>
<dbReference type="STRING" id="2656787.A0A370TKT8"/>
<dbReference type="EMBL" id="NPIC01000005">
    <property type="protein sequence ID" value="RDL36125.1"/>
    <property type="molecule type" value="Genomic_DNA"/>
</dbReference>
<dbReference type="PROSITE" id="PS00080">
    <property type="entry name" value="MULTICOPPER_OXIDASE2"/>
    <property type="match status" value="1"/>
</dbReference>
<feature type="domain" description="Plastocyanin-like" evidence="6">
    <location>
        <begin position="166"/>
        <end position="299"/>
    </location>
</feature>
<dbReference type="Gene3D" id="2.60.40.420">
    <property type="entry name" value="Cupredoxins - blue copper proteins"/>
    <property type="match status" value="3"/>
</dbReference>
<evidence type="ECO:0000256" key="3">
    <source>
        <dbReference type="ARBA" id="ARBA00023002"/>
    </source>
</evidence>
<dbReference type="GeneID" id="43599586"/>
<evidence type="ECO:0000256" key="5">
    <source>
        <dbReference type="SAM" id="SignalP"/>
    </source>
</evidence>
<dbReference type="PANTHER" id="PTHR11709">
    <property type="entry name" value="MULTI-COPPER OXIDASE"/>
    <property type="match status" value="1"/>
</dbReference>
<feature type="signal peptide" evidence="5">
    <location>
        <begin position="1"/>
        <end position="24"/>
    </location>
</feature>
<dbReference type="InterPro" id="IPR011707">
    <property type="entry name" value="Cu-oxidase-like_N"/>
</dbReference>